<dbReference type="VEuPathDB" id="TriTrypDB:Tb927.5.5650"/>
<dbReference type="AlphaFoldDB" id="A0A1J0R451"/>
<feature type="chain" id="PRO_5012430140" evidence="2">
    <location>
        <begin position="30"/>
        <end position="440"/>
    </location>
</feature>
<organism evidence="3">
    <name type="scientific">Trypanosoma brucei</name>
    <dbReference type="NCBI Taxonomy" id="5691"/>
    <lineage>
        <taxon>Eukaryota</taxon>
        <taxon>Discoba</taxon>
        <taxon>Euglenozoa</taxon>
        <taxon>Kinetoplastea</taxon>
        <taxon>Metakinetoplastina</taxon>
        <taxon>Trypanosomatida</taxon>
        <taxon>Trypanosomatidae</taxon>
        <taxon>Trypanosoma</taxon>
    </lineage>
</organism>
<dbReference type="SUPFAM" id="SSF58087">
    <property type="entry name" value="Variant surface glycoprotein (N-terminal domain)"/>
    <property type="match status" value="1"/>
</dbReference>
<sequence length="440" mass="47234">MAVKRGTARLLQTLWQLLLSELMTRSTQGKTTPCTESCACNARMTRILKHFEKAVSSAKSNFNKNLRQVLKLQLTALTQPGTTANLVIPVLAQSGNILDACAAKLAAAETKLHEATIAVATTQKAFALMKKLTKSTSTVKVPAAASGHFKETSNWDKTLGKIEETTCEAEAPQANVKDELDLLKEGNTAIGNVKLYAKTDVLCSSAASASCHDAQITTNGWIKATLSYVTEQPRDTTGEWKTATHTTPATFSAEAKLLDNNITEVNNALSALKEADPTTACAAMLTSYTSVSGTRLFNKMSIKTLLQQTENEADETKPPHQLERALTTAYGENGSKFTTAVYDNPGKTMTEISDAGKKKTEQLANINTLSELTDALARATIKKLSAANEQTAKPEGESKTDTAGKTEEKKDGDNKTSTNTTGSNSFVINKAPLLLAFLLF</sequence>
<evidence type="ECO:0000256" key="1">
    <source>
        <dbReference type="SAM" id="MobiDB-lite"/>
    </source>
</evidence>
<dbReference type="EMBL" id="KX698649">
    <property type="protein sequence ID" value="APD72605.1"/>
    <property type="molecule type" value="Genomic_DNA"/>
</dbReference>
<accession>A0A1J0R451</accession>
<name>A0A1J0R451_9TRYP</name>
<keyword evidence="2" id="KW-0732">Signal</keyword>
<protein>
    <submittedName>
        <fullName evidence="3">Variant surface glycoprotein 1125.57</fullName>
    </submittedName>
</protein>
<reference evidence="3" key="1">
    <citation type="submission" date="2016-08" db="EMBL/GenBank/DDBJ databases">
        <title>VSG repertoire of Trypanosoma brucei EATRO 1125.</title>
        <authorList>
            <person name="Cross G.A."/>
        </authorList>
    </citation>
    <scope>NUCLEOTIDE SEQUENCE</scope>
    <source>
        <strain evidence="3">EATRO 1125</strain>
    </source>
</reference>
<evidence type="ECO:0000256" key="2">
    <source>
        <dbReference type="SAM" id="SignalP"/>
    </source>
</evidence>
<feature type="signal peptide" evidence="2">
    <location>
        <begin position="1"/>
        <end position="29"/>
    </location>
</feature>
<dbReference type="VEuPathDB" id="TriTrypDB:Tb427_000403300"/>
<evidence type="ECO:0000313" key="3">
    <source>
        <dbReference type="EMBL" id="APD72605.1"/>
    </source>
</evidence>
<feature type="region of interest" description="Disordered" evidence="1">
    <location>
        <begin position="386"/>
        <end position="423"/>
    </location>
</feature>
<proteinExistence type="predicted"/>
<feature type="compositionally biased region" description="Basic and acidic residues" evidence="1">
    <location>
        <begin position="392"/>
        <end position="414"/>
    </location>
</feature>